<evidence type="ECO:0000313" key="3">
    <source>
        <dbReference type="Proteomes" id="UP000480185"/>
    </source>
</evidence>
<protein>
    <submittedName>
        <fullName evidence="2">Amidase</fullName>
        <ecNumber evidence="2">3.5.1.4</ecNumber>
    </submittedName>
</protein>
<dbReference type="AlphaFoldDB" id="A0A6G1X5P4"/>
<name>A0A6G1X5P4_9BACI</name>
<dbReference type="NCBIfam" id="NF005300">
    <property type="entry name" value="PRK06828.1"/>
    <property type="match status" value="1"/>
</dbReference>
<dbReference type="EMBL" id="WJNH01000004">
    <property type="protein sequence ID" value="MRG86323.1"/>
    <property type="molecule type" value="Genomic_DNA"/>
</dbReference>
<dbReference type="InterPro" id="IPR036928">
    <property type="entry name" value="AS_sf"/>
</dbReference>
<dbReference type="RefSeq" id="WP_153728236.1">
    <property type="nucleotide sequence ID" value="NZ_WJNH01000004.1"/>
</dbReference>
<dbReference type="PANTHER" id="PTHR42678">
    <property type="entry name" value="AMIDASE"/>
    <property type="match status" value="1"/>
</dbReference>
<evidence type="ECO:0000313" key="2">
    <source>
        <dbReference type="EMBL" id="MRG86323.1"/>
    </source>
</evidence>
<dbReference type="InterPro" id="IPR023631">
    <property type="entry name" value="Amidase_dom"/>
</dbReference>
<keyword evidence="2" id="KW-0378">Hydrolase</keyword>
<dbReference type="Pfam" id="PF01425">
    <property type="entry name" value="Amidase"/>
    <property type="match status" value="1"/>
</dbReference>
<gene>
    <name evidence="2" type="ORF">GH754_08275</name>
</gene>
<feature type="domain" description="Amidase" evidence="1">
    <location>
        <begin position="35"/>
        <end position="471"/>
    </location>
</feature>
<dbReference type="Proteomes" id="UP000480185">
    <property type="component" value="Unassembled WGS sequence"/>
</dbReference>
<sequence length="490" mass="53278">MLNQRLKERAEDWLVEATIDDIQQALEKEEVTSKELVLMYFHRISQYDQDGVKINSVMEINPDALHIAEALDRERKTKGRRGPLHGIPILLKDNIDTNDKLHTSAGSLALKNHHAASDSLVAKQLRHAGAVILGKANMTEWANFMTDNMPNGYSSRGGQVINPYGPGELDVGGSSSGSGASVAANLVTAAIGTETSGSILSPASSNSVVGIKPTVGLVGRTGIIPISHSQDTAGPLTRTVKDAAMVLSAIAGIDEEDPVTKKNPQPSVDYVSFLESKGLDGMTIGIAKEPYFEHLNEEEMELMEHALSILKEHGAYIVDDVKLPSQEENWDINTLIYEFKNGINAYLQQTEPHIEIKSLKDLIEFNDSHSDLMLKYGQTMLTKSEETSGTLIEPDYLNSLQKDLYLSQDRGVNAVMDEHELDAILFPNNVGAGIPAKAGYPSISVPGGYTNKGKPLGITFTAGAFEEGKLLKIGYAFEQASKLRKPPKLD</sequence>
<dbReference type="SUPFAM" id="SSF75304">
    <property type="entry name" value="Amidase signature (AS) enzymes"/>
    <property type="match status" value="1"/>
</dbReference>
<comment type="caution">
    <text evidence="2">The sequence shown here is derived from an EMBL/GenBank/DDBJ whole genome shotgun (WGS) entry which is preliminary data.</text>
</comment>
<reference evidence="2 3" key="1">
    <citation type="submission" date="2019-11" db="EMBL/GenBank/DDBJ databases">
        <authorList>
            <person name="Li J."/>
        </authorList>
    </citation>
    <scope>NUCLEOTIDE SEQUENCE [LARGE SCALE GENOMIC DNA]</scope>
    <source>
        <strain evidence="2 3">J4</strain>
    </source>
</reference>
<dbReference type="OrthoDB" id="9811471at2"/>
<dbReference type="EC" id="3.5.1.4" evidence="2"/>
<evidence type="ECO:0000259" key="1">
    <source>
        <dbReference type="Pfam" id="PF01425"/>
    </source>
</evidence>
<dbReference type="PANTHER" id="PTHR42678:SF34">
    <property type="entry name" value="OS04G0183300 PROTEIN"/>
    <property type="match status" value="1"/>
</dbReference>
<dbReference type="GO" id="GO:0004040">
    <property type="term" value="F:amidase activity"/>
    <property type="evidence" value="ECO:0007669"/>
    <property type="project" value="UniProtKB-EC"/>
</dbReference>
<organism evidence="2 3">
    <name type="scientific">Salinibacillus xinjiangensis</name>
    <dbReference type="NCBI Taxonomy" id="1229268"/>
    <lineage>
        <taxon>Bacteria</taxon>
        <taxon>Bacillati</taxon>
        <taxon>Bacillota</taxon>
        <taxon>Bacilli</taxon>
        <taxon>Bacillales</taxon>
        <taxon>Bacillaceae</taxon>
        <taxon>Salinibacillus</taxon>
    </lineage>
</organism>
<keyword evidence="3" id="KW-1185">Reference proteome</keyword>
<proteinExistence type="predicted"/>
<accession>A0A6G1X5P4</accession>
<dbReference type="Gene3D" id="3.90.1300.10">
    <property type="entry name" value="Amidase signature (AS) domain"/>
    <property type="match status" value="1"/>
</dbReference>